<keyword evidence="3" id="KW-1185">Reference proteome</keyword>
<feature type="compositionally biased region" description="Basic and acidic residues" evidence="1">
    <location>
        <begin position="327"/>
        <end position="337"/>
    </location>
</feature>
<comment type="caution">
    <text evidence="2">The sequence shown here is derived from an EMBL/GenBank/DDBJ whole genome shotgun (WGS) entry which is preliminary data.</text>
</comment>
<name>A0ABD3S4H3_9LAMI</name>
<dbReference type="PANTHER" id="PTHR34468">
    <property type="entry name" value="MICROTUBULE-ASSOCIATED FUTSCH-LIKE PROTEIN"/>
    <property type="match status" value="1"/>
</dbReference>
<feature type="compositionally biased region" description="Basic and acidic residues" evidence="1">
    <location>
        <begin position="213"/>
        <end position="222"/>
    </location>
</feature>
<feature type="compositionally biased region" description="Basic and acidic residues" evidence="1">
    <location>
        <begin position="245"/>
        <end position="255"/>
    </location>
</feature>
<sequence>MEESAVTQSSASGKSAARLLRYPLRSANKSKEEKLPLADSSNSASATKRGRAASNVSKSVGVLDLSSKEKSGKPPRRFSISSKSNATPAPKSFGNITPISETRAKSTAGGTPVSDISRSSNRKKFCVLSSSSYWLSQIKLAESADKHSISLGFFKLAFEAGCEPIQRMGDELKAYVHRYNLPEHRELIKELFESYKISENIEVSGTCSQVTAEGHRLSDDGARSSSSSVTDADNLKPKSLNIGANEDHQVKRENSETIQKNDSVKKTRRSLNKNATSAKSGSEIRGRGTQKKFQKPIKQKPVHDKSKLKKPGKKSDAPAEGPLNSQPEKEGLQENKENMAAPQIEESTLAEV</sequence>
<feature type="compositionally biased region" description="Basic residues" evidence="1">
    <location>
        <begin position="288"/>
        <end position="312"/>
    </location>
</feature>
<dbReference type="PANTHER" id="PTHR34468:SF2">
    <property type="entry name" value="MICROTUBULE-ASSOCIATED FUTSCH-LIKE PROTEIN"/>
    <property type="match status" value="1"/>
</dbReference>
<dbReference type="EMBL" id="JBJXBP010000007">
    <property type="protein sequence ID" value="KAL3819384.1"/>
    <property type="molecule type" value="Genomic_DNA"/>
</dbReference>
<evidence type="ECO:0000313" key="2">
    <source>
        <dbReference type="EMBL" id="KAL3819384.1"/>
    </source>
</evidence>
<accession>A0ABD3S4H3</accession>
<dbReference type="AlphaFoldDB" id="A0ABD3S4H3"/>
<feature type="region of interest" description="Disordered" evidence="1">
    <location>
        <begin position="212"/>
        <end position="352"/>
    </location>
</feature>
<evidence type="ECO:0000256" key="1">
    <source>
        <dbReference type="SAM" id="MobiDB-lite"/>
    </source>
</evidence>
<dbReference type="Proteomes" id="UP001634393">
    <property type="component" value="Unassembled WGS sequence"/>
</dbReference>
<evidence type="ECO:0000313" key="3">
    <source>
        <dbReference type="Proteomes" id="UP001634393"/>
    </source>
</evidence>
<feature type="compositionally biased region" description="Polar residues" evidence="1">
    <location>
        <begin position="1"/>
        <end position="13"/>
    </location>
</feature>
<organism evidence="2 3">
    <name type="scientific">Penstemon smallii</name>
    <dbReference type="NCBI Taxonomy" id="265156"/>
    <lineage>
        <taxon>Eukaryota</taxon>
        <taxon>Viridiplantae</taxon>
        <taxon>Streptophyta</taxon>
        <taxon>Embryophyta</taxon>
        <taxon>Tracheophyta</taxon>
        <taxon>Spermatophyta</taxon>
        <taxon>Magnoliopsida</taxon>
        <taxon>eudicotyledons</taxon>
        <taxon>Gunneridae</taxon>
        <taxon>Pentapetalae</taxon>
        <taxon>asterids</taxon>
        <taxon>lamiids</taxon>
        <taxon>Lamiales</taxon>
        <taxon>Plantaginaceae</taxon>
        <taxon>Cheloneae</taxon>
        <taxon>Penstemon</taxon>
    </lineage>
</organism>
<feature type="region of interest" description="Disordered" evidence="1">
    <location>
        <begin position="1"/>
        <end position="115"/>
    </location>
</feature>
<reference evidence="2 3" key="1">
    <citation type="submission" date="2024-12" db="EMBL/GenBank/DDBJ databases">
        <title>The unique morphological basis and parallel evolutionary history of personate flowers in Penstemon.</title>
        <authorList>
            <person name="Depatie T.H."/>
            <person name="Wessinger C.A."/>
        </authorList>
    </citation>
    <scope>NUCLEOTIDE SEQUENCE [LARGE SCALE GENOMIC DNA]</scope>
    <source>
        <strain evidence="2">WTNN_2</strain>
        <tissue evidence="2">Leaf</tissue>
    </source>
</reference>
<protein>
    <submittedName>
        <fullName evidence="2">Uncharacterized protein</fullName>
    </submittedName>
</protein>
<proteinExistence type="predicted"/>
<gene>
    <name evidence="2" type="ORF">ACJIZ3_005289</name>
</gene>